<dbReference type="Pfam" id="PF00440">
    <property type="entry name" value="TetR_N"/>
    <property type="match status" value="1"/>
</dbReference>
<keyword evidence="3" id="KW-0804">Transcription</keyword>
<dbReference type="Pfam" id="PF17932">
    <property type="entry name" value="TetR_C_24"/>
    <property type="match status" value="1"/>
</dbReference>
<feature type="DNA-binding region" description="H-T-H motif" evidence="4">
    <location>
        <begin position="36"/>
        <end position="55"/>
    </location>
</feature>
<evidence type="ECO:0000256" key="2">
    <source>
        <dbReference type="ARBA" id="ARBA00023125"/>
    </source>
</evidence>
<dbReference type="EMBL" id="LGCL01000040">
    <property type="protein sequence ID" value="KPL72073.1"/>
    <property type="molecule type" value="Genomic_DNA"/>
</dbReference>
<comment type="caution">
    <text evidence="6">The sequence shown here is derived from an EMBL/GenBank/DDBJ whole genome shotgun (WGS) entry which is preliminary data.</text>
</comment>
<dbReference type="PROSITE" id="PS50977">
    <property type="entry name" value="HTH_TETR_2"/>
    <property type="match status" value="1"/>
</dbReference>
<gene>
    <name evidence="6" type="ORF">ADN00_16495</name>
</gene>
<dbReference type="Gene3D" id="1.10.10.60">
    <property type="entry name" value="Homeodomain-like"/>
    <property type="match status" value="1"/>
</dbReference>
<dbReference type="Proteomes" id="UP000050417">
    <property type="component" value="Unassembled WGS sequence"/>
</dbReference>
<keyword evidence="1" id="KW-0805">Transcription regulation</keyword>
<dbReference type="PANTHER" id="PTHR30055">
    <property type="entry name" value="HTH-TYPE TRANSCRIPTIONAL REGULATOR RUTR"/>
    <property type="match status" value="1"/>
</dbReference>
<evidence type="ECO:0000313" key="7">
    <source>
        <dbReference type="Proteomes" id="UP000050417"/>
    </source>
</evidence>
<dbReference type="PANTHER" id="PTHR30055:SF234">
    <property type="entry name" value="HTH-TYPE TRANSCRIPTIONAL REGULATOR BETI"/>
    <property type="match status" value="1"/>
</dbReference>
<protein>
    <recommendedName>
        <fullName evidence="5">HTH tetR-type domain-containing protein</fullName>
    </recommendedName>
</protein>
<keyword evidence="2 4" id="KW-0238">DNA-binding</keyword>
<dbReference type="SUPFAM" id="SSF48498">
    <property type="entry name" value="Tetracyclin repressor-like, C-terminal domain"/>
    <property type="match status" value="1"/>
</dbReference>
<dbReference type="InterPro" id="IPR009057">
    <property type="entry name" value="Homeodomain-like_sf"/>
</dbReference>
<organism evidence="6 7">
    <name type="scientific">Ornatilinea apprima</name>
    <dbReference type="NCBI Taxonomy" id="1134406"/>
    <lineage>
        <taxon>Bacteria</taxon>
        <taxon>Bacillati</taxon>
        <taxon>Chloroflexota</taxon>
        <taxon>Anaerolineae</taxon>
        <taxon>Anaerolineales</taxon>
        <taxon>Anaerolineaceae</taxon>
        <taxon>Ornatilinea</taxon>
    </lineage>
</organism>
<dbReference type="OrthoDB" id="1679733at2"/>
<evidence type="ECO:0000256" key="1">
    <source>
        <dbReference type="ARBA" id="ARBA00023015"/>
    </source>
</evidence>
<dbReference type="RefSeq" id="WP_075064140.1">
    <property type="nucleotide sequence ID" value="NZ_LGCL01000040.1"/>
</dbReference>
<dbReference type="AlphaFoldDB" id="A0A0P6XBJ1"/>
<dbReference type="STRING" id="1134406.ADN00_16495"/>
<dbReference type="InterPro" id="IPR001647">
    <property type="entry name" value="HTH_TetR"/>
</dbReference>
<dbReference type="Gene3D" id="1.10.357.10">
    <property type="entry name" value="Tetracycline Repressor, domain 2"/>
    <property type="match status" value="1"/>
</dbReference>
<dbReference type="InterPro" id="IPR041490">
    <property type="entry name" value="KstR2_TetR_C"/>
</dbReference>
<feature type="domain" description="HTH tetR-type" evidence="5">
    <location>
        <begin position="13"/>
        <end position="73"/>
    </location>
</feature>
<dbReference type="GO" id="GO:0000976">
    <property type="term" value="F:transcription cis-regulatory region binding"/>
    <property type="evidence" value="ECO:0007669"/>
    <property type="project" value="TreeGrafter"/>
</dbReference>
<dbReference type="PRINTS" id="PR00455">
    <property type="entry name" value="HTHTETR"/>
</dbReference>
<evidence type="ECO:0000313" key="6">
    <source>
        <dbReference type="EMBL" id="KPL72073.1"/>
    </source>
</evidence>
<evidence type="ECO:0000256" key="4">
    <source>
        <dbReference type="PROSITE-ProRule" id="PRU00335"/>
    </source>
</evidence>
<evidence type="ECO:0000259" key="5">
    <source>
        <dbReference type="PROSITE" id="PS50977"/>
    </source>
</evidence>
<dbReference type="SUPFAM" id="SSF46689">
    <property type="entry name" value="Homeodomain-like"/>
    <property type="match status" value="1"/>
</dbReference>
<name>A0A0P6XBJ1_9CHLR</name>
<keyword evidence="7" id="KW-1185">Reference proteome</keyword>
<evidence type="ECO:0000256" key="3">
    <source>
        <dbReference type="ARBA" id="ARBA00023163"/>
    </source>
</evidence>
<sequence length="197" mass="22467">MPKGIPLTEEEQARRRKEIAQVAIQLILKKGFNETSMREIAEAAGTGKSTLYDYFATKDDILISYFEDEIQTITQSAQEIDQLPITAFEKLRRVMQKHLAYLLENKQLYMRLTIEAQRLGLESQQRMAASRHAYQDLICRMIEKGIQEGSFRPIDPVLAMRIILGTMTPVAFTTRPTGTPEEMLDVSMDIILKGIQA</sequence>
<dbReference type="InterPro" id="IPR050109">
    <property type="entry name" value="HTH-type_TetR-like_transc_reg"/>
</dbReference>
<accession>A0A0P6XBJ1</accession>
<proteinExistence type="predicted"/>
<dbReference type="GO" id="GO:0003700">
    <property type="term" value="F:DNA-binding transcription factor activity"/>
    <property type="evidence" value="ECO:0007669"/>
    <property type="project" value="TreeGrafter"/>
</dbReference>
<reference evidence="6 7" key="1">
    <citation type="submission" date="2015-07" db="EMBL/GenBank/DDBJ databases">
        <title>Genome sequence of Ornatilinea apprima DSM 23815.</title>
        <authorList>
            <person name="Hemp J."/>
            <person name="Ward L.M."/>
            <person name="Pace L.A."/>
            <person name="Fischer W.W."/>
        </authorList>
    </citation>
    <scope>NUCLEOTIDE SEQUENCE [LARGE SCALE GENOMIC DNA]</scope>
    <source>
        <strain evidence="6 7">P3M-1</strain>
    </source>
</reference>
<dbReference type="InterPro" id="IPR036271">
    <property type="entry name" value="Tet_transcr_reg_TetR-rel_C_sf"/>
</dbReference>